<dbReference type="PANTHER" id="PTHR22911">
    <property type="entry name" value="ACYL-MALONYL CONDENSING ENZYME-RELATED"/>
    <property type="match status" value="1"/>
</dbReference>
<feature type="transmembrane region" description="Helical" evidence="1">
    <location>
        <begin position="70"/>
        <end position="91"/>
    </location>
</feature>
<dbReference type="AlphaFoldDB" id="A0A1F5HGY0"/>
<feature type="transmembrane region" description="Helical" evidence="1">
    <location>
        <begin position="97"/>
        <end position="118"/>
    </location>
</feature>
<feature type="transmembrane region" description="Helical" evidence="1">
    <location>
        <begin position="156"/>
        <end position="176"/>
    </location>
</feature>
<feature type="domain" description="EamA" evidence="2">
    <location>
        <begin position="7"/>
        <end position="143"/>
    </location>
</feature>
<proteinExistence type="predicted"/>
<dbReference type="EMBL" id="MFCA01000001">
    <property type="protein sequence ID" value="OGE03275.1"/>
    <property type="molecule type" value="Genomic_DNA"/>
</dbReference>
<gene>
    <name evidence="3" type="ORF">A2196_05955</name>
</gene>
<dbReference type="InterPro" id="IPR037185">
    <property type="entry name" value="EmrE-like"/>
</dbReference>
<evidence type="ECO:0000313" key="3">
    <source>
        <dbReference type="EMBL" id="OGE03275.1"/>
    </source>
</evidence>
<keyword evidence="1" id="KW-0472">Membrane</keyword>
<evidence type="ECO:0000313" key="4">
    <source>
        <dbReference type="Proteomes" id="UP000176751"/>
    </source>
</evidence>
<evidence type="ECO:0000259" key="2">
    <source>
        <dbReference type="Pfam" id="PF00892"/>
    </source>
</evidence>
<dbReference type="STRING" id="1797737.A2196_05955"/>
<accession>A0A1F5HGY0</accession>
<dbReference type="Pfam" id="PF00892">
    <property type="entry name" value="EamA"/>
    <property type="match status" value="2"/>
</dbReference>
<keyword evidence="1" id="KW-0812">Transmembrane</keyword>
<feature type="transmembrane region" description="Helical" evidence="1">
    <location>
        <begin position="271"/>
        <end position="291"/>
    </location>
</feature>
<dbReference type="SUPFAM" id="SSF103481">
    <property type="entry name" value="Multidrug resistance efflux transporter EmrE"/>
    <property type="match status" value="2"/>
</dbReference>
<keyword evidence="1" id="KW-1133">Transmembrane helix</keyword>
<organism evidence="3 4">
    <name type="scientific">Candidatus Curtissbacteria bacterium RIFOXYA1_FULL_41_14</name>
    <dbReference type="NCBI Taxonomy" id="1797737"/>
    <lineage>
        <taxon>Bacteria</taxon>
        <taxon>Candidatus Curtissiibacteriota</taxon>
    </lineage>
</organism>
<sequence>MESKLKKGIYLALIAAVFSGVANFTNQFTVRYVGDALVFTTIKNSLVALLIISLLIFVKKLAKVRKLSGRNLLLLLSIGVIGGSLPFYLFFTALAQMPAINASLIHKSLVIWVTILAVPFLKERLSIRQMFAIIAVFWANLLVGGFGGFAVNGPEFMVLAATILWSVESVIAKITLKQVDPDIVIASRMGIGSVILLLAVLASGKSPMLFTLNSSQFFLTFLTTLVLFGYVSTWYRALSYAPVTLVATVLTLATLVTNGLSAVFVTHKLTMTQVAQFILLLAGTSLFINAAGKIKSVSQKLTPKSAI</sequence>
<evidence type="ECO:0000256" key="1">
    <source>
        <dbReference type="SAM" id="Phobius"/>
    </source>
</evidence>
<feature type="transmembrane region" description="Helical" evidence="1">
    <location>
        <begin position="9"/>
        <end position="30"/>
    </location>
</feature>
<feature type="transmembrane region" description="Helical" evidence="1">
    <location>
        <begin position="243"/>
        <end position="265"/>
    </location>
</feature>
<dbReference type="Proteomes" id="UP000176751">
    <property type="component" value="Unassembled WGS sequence"/>
</dbReference>
<feature type="transmembrane region" description="Helical" evidence="1">
    <location>
        <begin position="130"/>
        <end position="150"/>
    </location>
</feature>
<feature type="transmembrane region" description="Helical" evidence="1">
    <location>
        <begin position="208"/>
        <end position="231"/>
    </location>
</feature>
<reference evidence="3 4" key="1">
    <citation type="journal article" date="2016" name="Nat. Commun.">
        <title>Thousands of microbial genomes shed light on interconnected biogeochemical processes in an aquifer system.</title>
        <authorList>
            <person name="Anantharaman K."/>
            <person name="Brown C.T."/>
            <person name="Hug L.A."/>
            <person name="Sharon I."/>
            <person name="Castelle C.J."/>
            <person name="Probst A.J."/>
            <person name="Thomas B.C."/>
            <person name="Singh A."/>
            <person name="Wilkins M.J."/>
            <person name="Karaoz U."/>
            <person name="Brodie E.L."/>
            <person name="Williams K.H."/>
            <person name="Hubbard S.S."/>
            <person name="Banfield J.F."/>
        </authorList>
    </citation>
    <scope>NUCLEOTIDE SEQUENCE [LARGE SCALE GENOMIC DNA]</scope>
</reference>
<name>A0A1F5HGY0_9BACT</name>
<feature type="transmembrane region" description="Helical" evidence="1">
    <location>
        <begin position="36"/>
        <end position="58"/>
    </location>
</feature>
<dbReference type="InterPro" id="IPR000620">
    <property type="entry name" value="EamA_dom"/>
</dbReference>
<feature type="domain" description="EamA" evidence="2">
    <location>
        <begin position="156"/>
        <end position="287"/>
    </location>
</feature>
<comment type="caution">
    <text evidence="3">The sequence shown here is derived from an EMBL/GenBank/DDBJ whole genome shotgun (WGS) entry which is preliminary data.</text>
</comment>
<dbReference type="GO" id="GO:0016020">
    <property type="term" value="C:membrane"/>
    <property type="evidence" value="ECO:0007669"/>
    <property type="project" value="InterPro"/>
</dbReference>
<protein>
    <recommendedName>
        <fullName evidence="2">EamA domain-containing protein</fullName>
    </recommendedName>
</protein>
<feature type="transmembrane region" description="Helical" evidence="1">
    <location>
        <begin position="183"/>
        <end position="202"/>
    </location>
</feature>